<evidence type="ECO:0000313" key="3">
    <source>
        <dbReference type="Proteomes" id="UP000183063"/>
    </source>
</evidence>
<dbReference type="EMBL" id="FNXB01000024">
    <property type="protein sequence ID" value="SEI07027.1"/>
    <property type="molecule type" value="Genomic_DNA"/>
</dbReference>
<reference evidence="3" key="3">
    <citation type="submission" date="2016-10" db="EMBL/GenBank/DDBJ databases">
        <authorList>
            <person name="Wibberg D."/>
        </authorList>
    </citation>
    <scope>NUCLEOTIDE SEQUENCE [LARGE SCALE GENOMIC DNA]</scope>
</reference>
<reference evidence="2 4" key="1">
    <citation type="submission" date="2016-10" db="EMBL/GenBank/DDBJ databases">
        <authorList>
            <person name="Varghese N."/>
            <person name="Submissions S."/>
        </authorList>
    </citation>
    <scope>NUCLEOTIDE SEQUENCE [LARGE SCALE GENOMIC DNA]</scope>
    <source>
        <strain evidence="2 4">CGMCC 1.7071</strain>
    </source>
</reference>
<proteinExistence type="predicted"/>
<protein>
    <submittedName>
        <fullName evidence="1">Uncharacterized protein</fullName>
    </submittedName>
</protein>
<organism evidence="1 3">
    <name type="scientific">Rhizobium tibeticum</name>
    <dbReference type="NCBI Taxonomy" id="501024"/>
    <lineage>
        <taxon>Bacteria</taxon>
        <taxon>Pseudomonadati</taxon>
        <taxon>Pseudomonadota</taxon>
        <taxon>Alphaproteobacteria</taxon>
        <taxon>Hyphomicrobiales</taxon>
        <taxon>Rhizobiaceae</taxon>
        <taxon>Rhizobium/Agrobacterium group</taxon>
        <taxon>Rhizobium</taxon>
    </lineage>
</organism>
<evidence type="ECO:0000313" key="2">
    <source>
        <dbReference type="EMBL" id="SEO65213.1"/>
    </source>
</evidence>
<evidence type="ECO:0000313" key="4">
    <source>
        <dbReference type="Proteomes" id="UP000198939"/>
    </source>
</evidence>
<dbReference type="AlphaFoldDB" id="A0A1H8RGQ7"/>
<keyword evidence="4" id="KW-1185">Reference proteome</keyword>
<reference evidence="1" key="2">
    <citation type="submission" date="2016-10" db="EMBL/GenBank/DDBJ databases">
        <authorList>
            <person name="de Groot N.N."/>
        </authorList>
    </citation>
    <scope>NUCLEOTIDE SEQUENCE [LARGE SCALE GENOMIC DNA]</scope>
    <source>
        <strain evidence="1">CCBAU85039</strain>
    </source>
</reference>
<gene>
    <name evidence="1" type="ORF">RTCCBAU85039_4195</name>
    <name evidence="2" type="ORF">SAMN05216228_102189</name>
</gene>
<dbReference type="Proteomes" id="UP000183063">
    <property type="component" value="Unassembled WGS sequence"/>
</dbReference>
<dbReference type="EMBL" id="FOCV01000021">
    <property type="protein sequence ID" value="SEO65213.1"/>
    <property type="molecule type" value="Genomic_DNA"/>
</dbReference>
<dbReference type="STRING" id="501024.RTCCBAU85039_4195"/>
<sequence>MPGLAGRRSVLQAERWTFDFIAFQPCAKIFAFNQRIFRQALDKPNDPVYTPLTPRNTAVTGD</sequence>
<accession>A0A1H8RGQ7</accession>
<name>A0A1H8RGQ7_9HYPH</name>
<dbReference type="Proteomes" id="UP000198939">
    <property type="component" value="Unassembled WGS sequence"/>
</dbReference>
<evidence type="ECO:0000313" key="1">
    <source>
        <dbReference type="EMBL" id="SEI07027.1"/>
    </source>
</evidence>